<evidence type="ECO:0000256" key="8">
    <source>
        <dbReference type="ARBA" id="ARBA00022679"/>
    </source>
</evidence>
<evidence type="ECO:0000256" key="11">
    <source>
        <dbReference type="ARBA" id="ARBA00022824"/>
    </source>
</evidence>
<evidence type="ECO:0000256" key="18">
    <source>
        <dbReference type="ARBA" id="ARBA00045078"/>
    </source>
</evidence>
<name>A0A066WJY5_TILAU</name>
<evidence type="ECO:0000313" key="21">
    <source>
        <dbReference type="EMBL" id="KDN51324.1"/>
    </source>
</evidence>
<sequence>MMREQTVAALAAFSLSLAVPLIVIPPLSRSIVWAYVPQGLKDVSISYLLFDDRLPGLLPAVGMLAIAAWVTVAGIKLTMSTFKERGFVGKDLLKPQAIDAIPEMMGLPSACLYILLLFLFIPCRYFVQPYEDYSSKRLGGATSRAEALVRAMGLRLAHGKEDMQALMLDKAGFTEGIAAITRMDADGGWNGLMSGRGDFPHHELATFLSALLSLLSATMLGFLDDVFDIRWRYKIPIPIISSTPLLVVYFAGGGGTHVVVPAMLRPLLPDNLALIDLGVLYYVYISCLSTFCTNSINILAGINGVEVGQALIIALSLCANDLLYLDTRAGEGGSRSSIELVQRHLFSLYLLLPFIGTCLGLLYWNRHPSRVFVGDTFCYFAGQVLSVVGILGHFSKTLLLFFVPQVVNFLLSCPQLFGLVPCPRHRLPRIDSDTMCLYPSSAAWPQGQHAGVVATLILRVFEALSLVRLKRDGGGYGGDGNASGKIIGTTNLTILNALLVLRGVRGPMDESGQMSLGKQVRTSSSSKTPAQVSFTSVTLPTFEDASGDGKDGSKHEVQAMPADGQREARVSGPIVDEKGLWWHVMAVQTLGSVFAFAVRYHIAAIVFPQR</sequence>
<dbReference type="InParanoid" id="A0A066WJY5"/>
<dbReference type="GeneID" id="25264011"/>
<keyword evidence="7" id="KW-0328">Glycosyltransferase</keyword>
<feature type="transmembrane region" description="Helical" evidence="20">
    <location>
        <begin position="307"/>
        <end position="325"/>
    </location>
</feature>
<evidence type="ECO:0000256" key="4">
    <source>
        <dbReference type="ARBA" id="ARBA00009317"/>
    </source>
</evidence>
<evidence type="ECO:0000256" key="20">
    <source>
        <dbReference type="SAM" id="Phobius"/>
    </source>
</evidence>
<comment type="similarity">
    <text evidence="4">Belongs to the glycosyltransferase 4 family.</text>
</comment>
<evidence type="ECO:0000256" key="2">
    <source>
        <dbReference type="ARBA" id="ARBA00004477"/>
    </source>
</evidence>
<dbReference type="OrthoDB" id="10262326at2759"/>
<dbReference type="InterPro" id="IPR000715">
    <property type="entry name" value="Glycosyl_transferase_4"/>
</dbReference>
<protein>
    <recommendedName>
        <fullName evidence="6">UDP-N-acetylglucosamine--dolichyl-phosphate N-acetylglucosaminephosphotransferase</fullName>
        <ecNumber evidence="5">2.7.8.15</ecNumber>
    </recommendedName>
    <alternativeName>
        <fullName evidence="15">GlcNAc-1-P transferase</fullName>
    </alternativeName>
    <alternativeName>
        <fullName evidence="16">N-acetylglucosamine-1-phosphate transferase</fullName>
    </alternativeName>
</protein>
<feature type="transmembrane region" description="Helical" evidence="20">
    <location>
        <begin position="279"/>
        <end position="300"/>
    </location>
</feature>
<dbReference type="GO" id="GO:0016757">
    <property type="term" value="F:glycosyltransferase activity"/>
    <property type="evidence" value="ECO:0007669"/>
    <property type="project" value="UniProtKB-KW"/>
</dbReference>
<dbReference type="CDD" id="cd06855">
    <property type="entry name" value="GT_GPT_euk"/>
    <property type="match status" value="1"/>
</dbReference>
<comment type="cofactor">
    <cofactor evidence="1">
        <name>Mg(2+)</name>
        <dbReference type="ChEBI" id="CHEBI:18420"/>
    </cofactor>
</comment>
<dbReference type="EC" id="2.7.8.15" evidence="5"/>
<evidence type="ECO:0000256" key="3">
    <source>
        <dbReference type="ARBA" id="ARBA00004922"/>
    </source>
</evidence>
<dbReference type="GO" id="GO:0006488">
    <property type="term" value="P:dolichol-linked oligosaccharide biosynthetic process"/>
    <property type="evidence" value="ECO:0007669"/>
    <property type="project" value="InterPro"/>
</dbReference>
<keyword evidence="13 20" id="KW-1133">Transmembrane helix</keyword>
<keyword evidence="22" id="KW-1185">Reference proteome</keyword>
<evidence type="ECO:0000256" key="16">
    <source>
        <dbReference type="ARBA" id="ARBA00033238"/>
    </source>
</evidence>
<evidence type="ECO:0000256" key="7">
    <source>
        <dbReference type="ARBA" id="ARBA00022676"/>
    </source>
</evidence>
<dbReference type="Pfam" id="PF00953">
    <property type="entry name" value="Glycos_transf_4"/>
    <property type="match status" value="1"/>
</dbReference>
<keyword evidence="8" id="KW-0808">Transferase</keyword>
<comment type="catalytic activity">
    <reaction evidence="18">
        <text>a di-trans,poly-cis-dolichyl phosphate + UDP-N-acetyl-alpha-D-glucosamine = an N-acetyl-alpha-D-glucosaminyl-diphospho-di-trans,poly-cis-dolichol + UMP</text>
        <dbReference type="Rhea" id="RHEA:13289"/>
        <dbReference type="Rhea" id="RHEA-COMP:19498"/>
        <dbReference type="Rhea" id="RHEA-COMP:19507"/>
        <dbReference type="ChEBI" id="CHEBI:57683"/>
        <dbReference type="ChEBI" id="CHEBI:57705"/>
        <dbReference type="ChEBI" id="CHEBI:57865"/>
        <dbReference type="ChEBI" id="CHEBI:58427"/>
        <dbReference type="EC" id="2.7.8.15"/>
    </reaction>
    <physiologicalReaction direction="left-to-right" evidence="18">
        <dbReference type="Rhea" id="RHEA:13290"/>
    </physiologicalReaction>
</comment>
<evidence type="ECO:0000256" key="9">
    <source>
        <dbReference type="ARBA" id="ARBA00022692"/>
    </source>
</evidence>
<feature type="transmembrane region" description="Helical" evidence="20">
    <location>
        <begin position="345"/>
        <end position="364"/>
    </location>
</feature>
<proteinExistence type="inferred from homology"/>
<feature type="transmembrane region" description="Helical" evidence="20">
    <location>
        <begin position="235"/>
        <end position="259"/>
    </location>
</feature>
<evidence type="ECO:0000256" key="14">
    <source>
        <dbReference type="ARBA" id="ARBA00023136"/>
    </source>
</evidence>
<evidence type="ECO:0000256" key="10">
    <source>
        <dbReference type="ARBA" id="ARBA00022723"/>
    </source>
</evidence>
<comment type="subcellular location">
    <subcellularLocation>
        <location evidence="2">Endoplasmic reticulum membrane</location>
        <topology evidence="2">Multi-pass membrane protein</topology>
    </subcellularLocation>
</comment>
<keyword evidence="12" id="KW-0460">Magnesium</keyword>
<feature type="compositionally biased region" description="Basic and acidic residues" evidence="19">
    <location>
        <begin position="547"/>
        <end position="557"/>
    </location>
</feature>
<dbReference type="GO" id="GO:0005789">
    <property type="term" value="C:endoplasmic reticulum membrane"/>
    <property type="evidence" value="ECO:0007669"/>
    <property type="project" value="UniProtKB-SubCell"/>
</dbReference>
<evidence type="ECO:0000256" key="5">
    <source>
        <dbReference type="ARBA" id="ARBA00013225"/>
    </source>
</evidence>
<dbReference type="FunCoup" id="A0A066WJY5">
    <property type="interactions" value="211"/>
</dbReference>
<dbReference type="HOGENOM" id="CLU_029942_1_1_1"/>
<feature type="transmembrane region" description="Helical" evidence="20">
    <location>
        <begin position="54"/>
        <end position="75"/>
    </location>
</feature>
<feature type="transmembrane region" description="Helical" evidence="20">
    <location>
        <begin position="110"/>
        <end position="127"/>
    </location>
</feature>
<keyword evidence="9 20" id="KW-0812">Transmembrane</keyword>
<comment type="pathway">
    <text evidence="3">Protein modification; protein glycosylation.</text>
</comment>
<dbReference type="GO" id="GO:0046872">
    <property type="term" value="F:metal ion binding"/>
    <property type="evidence" value="ECO:0007669"/>
    <property type="project" value="UniProtKB-KW"/>
</dbReference>
<dbReference type="UniPathway" id="UPA00378"/>
<accession>A0A066WJY5</accession>
<dbReference type="PANTHER" id="PTHR10571">
    <property type="entry name" value="UDP-N-ACETYLGLUCOSAMINE--DOLICHYL-PHOSPHATE N-ACETYLGLUCOSAMINEPHOSPHOTRANSFERASE"/>
    <property type="match status" value="1"/>
</dbReference>
<feature type="transmembrane region" description="Helical" evidence="20">
    <location>
        <begin position="371"/>
        <end position="392"/>
    </location>
</feature>
<dbReference type="EMBL" id="JMSN01000017">
    <property type="protein sequence ID" value="KDN51324.1"/>
    <property type="molecule type" value="Genomic_DNA"/>
</dbReference>
<gene>
    <name evidence="21" type="ORF">K437DRAFT_254912</name>
</gene>
<evidence type="ECO:0000256" key="6">
    <source>
        <dbReference type="ARBA" id="ARBA00017659"/>
    </source>
</evidence>
<evidence type="ECO:0000256" key="17">
    <source>
        <dbReference type="ARBA" id="ARBA00044717"/>
    </source>
</evidence>
<evidence type="ECO:0000256" key="19">
    <source>
        <dbReference type="SAM" id="MobiDB-lite"/>
    </source>
</evidence>
<evidence type="ECO:0000313" key="22">
    <source>
        <dbReference type="Proteomes" id="UP000027361"/>
    </source>
</evidence>
<dbReference type="RefSeq" id="XP_013244660.1">
    <property type="nucleotide sequence ID" value="XM_013389206.1"/>
</dbReference>
<evidence type="ECO:0000256" key="13">
    <source>
        <dbReference type="ARBA" id="ARBA00022989"/>
    </source>
</evidence>
<dbReference type="AlphaFoldDB" id="A0A066WJY5"/>
<feature type="region of interest" description="Disordered" evidence="19">
    <location>
        <begin position="544"/>
        <end position="569"/>
    </location>
</feature>
<evidence type="ECO:0000256" key="15">
    <source>
        <dbReference type="ARBA" id="ARBA00029567"/>
    </source>
</evidence>
<evidence type="ECO:0000256" key="12">
    <source>
        <dbReference type="ARBA" id="ARBA00022842"/>
    </source>
</evidence>
<feature type="transmembrane region" description="Helical" evidence="20">
    <location>
        <begin position="204"/>
        <end position="223"/>
    </location>
</feature>
<evidence type="ECO:0000256" key="1">
    <source>
        <dbReference type="ARBA" id="ARBA00001946"/>
    </source>
</evidence>
<comment type="function">
    <text evidence="17">UDP-N-acetylglucosamine--dolichyl-phosphate N-acetylglucosaminephosphotransferase that operates in the biosynthetic pathway of dolichol-linked oligosaccharides, the glycan precursors employed in protein asparagine (N)-glycosylation. The assembly of dolichol-linked oligosaccharides begins on the cytosolic side of the endoplasmic reticulum membrane and finishes in its lumen. The sequential addition of sugars to dolichol pyrophosphate produces dolichol-linked oligosaccharides containing fourteen sugars, including two GlcNAcs, nine mannoses and three glucoses. Once assembled, the oligosaccharide is transferred from the lipid to nascent proteins by oligosaccharyltransferases. Catalyzes the initial step of dolichol-linked oligosaccharide biosynthesis, transfering GlcNAc-1-P from cytosolic UDP-GlcNAc onto the carrier lipid dolichyl phosphate (P-dolichol), yielding GlcNAc-P-P-dolichol embedded in the cytoplasmic leaflet of the endoplasmic reticulum membrane.</text>
</comment>
<dbReference type="STRING" id="1037660.A0A066WJY5"/>
<dbReference type="GO" id="GO:0003975">
    <property type="term" value="F:UDP-N-acetylglucosamine-dolichyl-phosphate N-acetylglucosaminephosphotransferase activity"/>
    <property type="evidence" value="ECO:0007669"/>
    <property type="project" value="UniProtKB-EC"/>
</dbReference>
<keyword evidence="10" id="KW-0479">Metal-binding</keyword>
<dbReference type="Proteomes" id="UP000027361">
    <property type="component" value="Unassembled WGS sequence"/>
</dbReference>
<keyword evidence="11" id="KW-0256">Endoplasmic reticulum</keyword>
<keyword evidence="14 20" id="KW-0472">Membrane</keyword>
<reference evidence="21 22" key="1">
    <citation type="submission" date="2014-05" db="EMBL/GenBank/DDBJ databases">
        <title>Draft genome sequence of a rare smut relative, Tilletiaria anomala UBC 951.</title>
        <authorList>
            <consortium name="DOE Joint Genome Institute"/>
            <person name="Toome M."/>
            <person name="Kuo A."/>
            <person name="Henrissat B."/>
            <person name="Lipzen A."/>
            <person name="Tritt A."/>
            <person name="Yoshinaga Y."/>
            <person name="Zane M."/>
            <person name="Barry K."/>
            <person name="Grigoriev I.V."/>
            <person name="Spatafora J.W."/>
            <person name="Aimea M.C."/>
        </authorList>
    </citation>
    <scope>NUCLEOTIDE SEQUENCE [LARGE SCALE GENOMIC DNA]</scope>
    <source>
        <strain evidence="21 22">UBC 951</strain>
    </source>
</reference>
<organism evidence="21 22">
    <name type="scientific">Tilletiaria anomala (strain ATCC 24038 / CBS 436.72 / UBC 951)</name>
    <dbReference type="NCBI Taxonomy" id="1037660"/>
    <lineage>
        <taxon>Eukaryota</taxon>
        <taxon>Fungi</taxon>
        <taxon>Dikarya</taxon>
        <taxon>Basidiomycota</taxon>
        <taxon>Ustilaginomycotina</taxon>
        <taxon>Exobasidiomycetes</taxon>
        <taxon>Georgefischeriales</taxon>
        <taxon>Tilletiariaceae</taxon>
        <taxon>Tilletiaria</taxon>
    </lineage>
</organism>
<dbReference type="PANTHER" id="PTHR10571:SF0">
    <property type="entry name" value="UDP-N-ACETYLGLUCOSAMINE--DOLICHYL-PHOSPHATE N-ACETYLGLUCOSAMINEPHOSPHOTRANSFERASE"/>
    <property type="match status" value="1"/>
</dbReference>
<comment type="caution">
    <text evidence="21">The sequence shown here is derived from an EMBL/GenBank/DDBJ whole genome shotgun (WGS) entry which is preliminary data.</text>
</comment>
<dbReference type="InterPro" id="IPR033895">
    <property type="entry name" value="GPT"/>
</dbReference>